<dbReference type="Gene3D" id="1.10.220.160">
    <property type="match status" value="1"/>
</dbReference>
<dbReference type="OrthoDB" id="5945798at2759"/>
<dbReference type="SUPFAM" id="SSF82199">
    <property type="entry name" value="SET domain"/>
    <property type="match status" value="1"/>
</dbReference>
<feature type="compositionally biased region" description="Basic and acidic residues" evidence="1">
    <location>
        <begin position="457"/>
        <end position="470"/>
    </location>
</feature>
<evidence type="ECO:0000313" key="3">
    <source>
        <dbReference type="EMBL" id="THU87893.1"/>
    </source>
</evidence>
<dbReference type="InterPro" id="IPR001214">
    <property type="entry name" value="SET_dom"/>
</dbReference>
<keyword evidence="4" id="KW-1185">Reference proteome</keyword>
<dbReference type="PROSITE" id="PS50280">
    <property type="entry name" value="SET"/>
    <property type="match status" value="1"/>
</dbReference>
<gene>
    <name evidence="3" type="ORF">K435DRAFT_762295</name>
</gene>
<dbReference type="PANTHER" id="PTHR47332">
    <property type="entry name" value="SET DOMAIN-CONTAINING PROTEIN 5"/>
    <property type="match status" value="1"/>
</dbReference>
<dbReference type="Pfam" id="PF00856">
    <property type="entry name" value="SET"/>
    <property type="match status" value="1"/>
</dbReference>
<dbReference type="CDD" id="cd20071">
    <property type="entry name" value="SET_SMYD"/>
    <property type="match status" value="1"/>
</dbReference>
<dbReference type="EMBL" id="ML179431">
    <property type="protein sequence ID" value="THU87893.1"/>
    <property type="molecule type" value="Genomic_DNA"/>
</dbReference>
<proteinExistence type="predicted"/>
<dbReference type="PANTHER" id="PTHR47332:SF4">
    <property type="entry name" value="SET DOMAIN-CONTAINING PROTEIN 5"/>
    <property type="match status" value="1"/>
</dbReference>
<dbReference type="SMART" id="SM00317">
    <property type="entry name" value="SET"/>
    <property type="match status" value="1"/>
</dbReference>
<dbReference type="InterPro" id="IPR053185">
    <property type="entry name" value="SET_domain_protein"/>
</dbReference>
<protein>
    <submittedName>
        <fullName evidence="3">SET domain-containing protein</fullName>
    </submittedName>
</protein>
<evidence type="ECO:0000313" key="4">
    <source>
        <dbReference type="Proteomes" id="UP000297245"/>
    </source>
</evidence>
<name>A0A4S8LGL8_DENBC</name>
<sequence>MKRGFLNKHNAFGKASTQPNSVIKHEGPLFDLSALSKEVGGLQKVMDAFASPKVIETKSLDHPEDAWILTALPSQAKDATLADVPDGWAECFITGRAKRAITSVPGFPEALPLPDPARPKPYEIVKSPGKGTGMFATRNIEWGELIIAERPMLVIPAISQVEAMAAKGFAKNYTLAQLRQAQMKEMESTMEILFNRMEREYQEAYKKLWNCHENDGSGPLFGIARTNGFVIDDYNEPNNPGDRPSYSGIFKDCSRINHSCRPNADRAWDSPTFSLQFRACKPIKKGEEITITYIEGLTEPTSNRQNQLTSYAFTCTCEACSNPEISDPRSKEIKELLVLTAFTFNPMKMAWMNPRTGKELNLGEPAGKGKGKGKKDMIDLDVAATESGHNMIEPALKGLKLMEEEGLHGSSEYEYLLKKVSQGYLSVLEMGFKEKDQELEKWVKKYETYQKYFKSARNAESRREENEKNKSTRNGVDA</sequence>
<accession>A0A4S8LGL8</accession>
<dbReference type="AlphaFoldDB" id="A0A4S8LGL8"/>
<dbReference type="Gene3D" id="2.170.270.10">
    <property type="entry name" value="SET domain"/>
    <property type="match status" value="1"/>
</dbReference>
<feature type="domain" description="SET" evidence="2">
    <location>
        <begin position="120"/>
        <end position="294"/>
    </location>
</feature>
<feature type="region of interest" description="Disordered" evidence="1">
    <location>
        <begin position="455"/>
        <end position="478"/>
    </location>
</feature>
<dbReference type="Proteomes" id="UP000297245">
    <property type="component" value="Unassembled WGS sequence"/>
</dbReference>
<evidence type="ECO:0000256" key="1">
    <source>
        <dbReference type="SAM" id="MobiDB-lite"/>
    </source>
</evidence>
<organism evidence="3 4">
    <name type="scientific">Dendrothele bispora (strain CBS 962.96)</name>
    <dbReference type="NCBI Taxonomy" id="1314807"/>
    <lineage>
        <taxon>Eukaryota</taxon>
        <taxon>Fungi</taxon>
        <taxon>Dikarya</taxon>
        <taxon>Basidiomycota</taxon>
        <taxon>Agaricomycotina</taxon>
        <taxon>Agaricomycetes</taxon>
        <taxon>Agaricomycetidae</taxon>
        <taxon>Agaricales</taxon>
        <taxon>Agaricales incertae sedis</taxon>
        <taxon>Dendrothele</taxon>
    </lineage>
</organism>
<reference evidence="3 4" key="1">
    <citation type="journal article" date="2019" name="Nat. Ecol. Evol.">
        <title>Megaphylogeny resolves global patterns of mushroom evolution.</title>
        <authorList>
            <person name="Varga T."/>
            <person name="Krizsan K."/>
            <person name="Foldi C."/>
            <person name="Dima B."/>
            <person name="Sanchez-Garcia M."/>
            <person name="Sanchez-Ramirez S."/>
            <person name="Szollosi G.J."/>
            <person name="Szarkandi J.G."/>
            <person name="Papp V."/>
            <person name="Albert L."/>
            <person name="Andreopoulos W."/>
            <person name="Angelini C."/>
            <person name="Antonin V."/>
            <person name="Barry K.W."/>
            <person name="Bougher N.L."/>
            <person name="Buchanan P."/>
            <person name="Buyck B."/>
            <person name="Bense V."/>
            <person name="Catcheside P."/>
            <person name="Chovatia M."/>
            <person name="Cooper J."/>
            <person name="Damon W."/>
            <person name="Desjardin D."/>
            <person name="Finy P."/>
            <person name="Geml J."/>
            <person name="Haridas S."/>
            <person name="Hughes K."/>
            <person name="Justo A."/>
            <person name="Karasinski D."/>
            <person name="Kautmanova I."/>
            <person name="Kiss B."/>
            <person name="Kocsube S."/>
            <person name="Kotiranta H."/>
            <person name="LaButti K.M."/>
            <person name="Lechner B.E."/>
            <person name="Liimatainen K."/>
            <person name="Lipzen A."/>
            <person name="Lukacs Z."/>
            <person name="Mihaltcheva S."/>
            <person name="Morgado L.N."/>
            <person name="Niskanen T."/>
            <person name="Noordeloos M.E."/>
            <person name="Ohm R.A."/>
            <person name="Ortiz-Santana B."/>
            <person name="Ovrebo C."/>
            <person name="Racz N."/>
            <person name="Riley R."/>
            <person name="Savchenko A."/>
            <person name="Shiryaev A."/>
            <person name="Soop K."/>
            <person name="Spirin V."/>
            <person name="Szebenyi C."/>
            <person name="Tomsovsky M."/>
            <person name="Tulloss R.E."/>
            <person name="Uehling J."/>
            <person name="Grigoriev I.V."/>
            <person name="Vagvolgyi C."/>
            <person name="Papp T."/>
            <person name="Martin F.M."/>
            <person name="Miettinen O."/>
            <person name="Hibbett D.S."/>
            <person name="Nagy L.G."/>
        </authorList>
    </citation>
    <scope>NUCLEOTIDE SEQUENCE [LARGE SCALE GENOMIC DNA]</scope>
    <source>
        <strain evidence="3 4">CBS 962.96</strain>
    </source>
</reference>
<dbReference type="InterPro" id="IPR046341">
    <property type="entry name" value="SET_dom_sf"/>
</dbReference>
<evidence type="ECO:0000259" key="2">
    <source>
        <dbReference type="PROSITE" id="PS50280"/>
    </source>
</evidence>